<sequence length="237" mass="26577">MIHTDTHTPTRPHAHTPTRRGAAQPDPLLRQAIRYWGAATELIANDTRYRNSTNPPHPSRHVRRRPVRISPLYSQCRSMLSRRIVAARPLARAIVPPIARPRPQFTQIRTALTDAEKQELADPNQNGGYINPPPEKRGNRDPYGDWWDKQERRNYGEPCHEDNDILGVLSLHDYNHFTPGWGAVLLGISVATVLGLCAAVSTVYPDKISAPKTYPDGLEAELGGKRAVLARKPGETW</sequence>
<dbReference type="OrthoDB" id="2014058at2759"/>
<evidence type="ECO:0000256" key="1">
    <source>
        <dbReference type="SAM" id="MobiDB-lite"/>
    </source>
</evidence>
<name>A0A3M7LZ67_9PLEO</name>
<proteinExistence type="predicted"/>
<reference evidence="3 4" key="1">
    <citation type="journal article" date="2014" name="PLoS ONE">
        <title>De novo Genome Assembly of the Fungal Plant Pathogen Pyrenophora semeniperda.</title>
        <authorList>
            <person name="Soliai M.M."/>
            <person name="Meyer S.E."/>
            <person name="Udall J.A."/>
            <person name="Elzinga D.E."/>
            <person name="Hermansen R.A."/>
            <person name="Bodily P.M."/>
            <person name="Hart A.A."/>
            <person name="Coleman C.E."/>
        </authorList>
    </citation>
    <scope>NUCLEOTIDE SEQUENCE [LARGE SCALE GENOMIC DNA]</scope>
    <source>
        <strain evidence="3 4">CCB06</strain>
        <tissue evidence="3">Mycelium</tissue>
    </source>
</reference>
<dbReference type="PANTHER" id="PTHR12840">
    <property type="entry name" value="NADH-UBIQUINONE OXIDOREDUCTASE ASHI SUBUNIT"/>
    <property type="match status" value="1"/>
</dbReference>
<dbReference type="PANTHER" id="PTHR12840:SF1">
    <property type="entry name" value="NADH DEHYDROGENASE [UBIQUINONE] 1 BETA SUBCOMPLEX SUBUNIT 8, MITOCHONDRIAL"/>
    <property type="match status" value="1"/>
</dbReference>
<feature type="region of interest" description="Disordered" evidence="1">
    <location>
        <begin position="118"/>
        <end position="145"/>
    </location>
</feature>
<dbReference type="AlphaFoldDB" id="A0A3M7LZ67"/>
<keyword evidence="4" id="KW-1185">Reference proteome</keyword>
<evidence type="ECO:0000313" key="4">
    <source>
        <dbReference type="Proteomes" id="UP000265663"/>
    </source>
</evidence>
<dbReference type="Pfam" id="PF05821">
    <property type="entry name" value="NDUF_B8"/>
    <property type="match status" value="1"/>
</dbReference>
<evidence type="ECO:0008006" key="5">
    <source>
        <dbReference type="Google" id="ProtNLM"/>
    </source>
</evidence>
<evidence type="ECO:0000256" key="2">
    <source>
        <dbReference type="SAM" id="Phobius"/>
    </source>
</evidence>
<feature type="compositionally biased region" description="Basic and acidic residues" evidence="1">
    <location>
        <begin position="134"/>
        <end position="145"/>
    </location>
</feature>
<dbReference type="InterPro" id="IPR008699">
    <property type="entry name" value="NDUFB8"/>
</dbReference>
<organism evidence="3 4">
    <name type="scientific">Pyrenophora seminiperda CCB06</name>
    <dbReference type="NCBI Taxonomy" id="1302712"/>
    <lineage>
        <taxon>Eukaryota</taxon>
        <taxon>Fungi</taxon>
        <taxon>Dikarya</taxon>
        <taxon>Ascomycota</taxon>
        <taxon>Pezizomycotina</taxon>
        <taxon>Dothideomycetes</taxon>
        <taxon>Pleosporomycetidae</taxon>
        <taxon>Pleosporales</taxon>
        <taxon>Pleosporineae</taxon>
        <taxon>Pleosporaceae</taxon>
        <taxon>Pyrenophora</taxon>
    </lineage>
</organism>
<dbReference type="Proteomes" id="UP000265663">
    <property type="component" value="Unassembled WGS sequence"/>
</dbReference>
<protein>
    <recommendedName>
        <fullName evidence="5">Nadh:ubiquinone oxidoreductase subunit</fullName>
    </recommendedName>
</protein>
<dbReference type="EMBL" id="KE747810">
    <property type="protein sequence ID" value="RMZ67508.1"/>
    <property type="molecule type" value="Genomic_DNA"/>
</dbReference>
<keyword evidence="2" id="KW-0472">Membrane</keyword>
<gene>
    <name evidence="3" type="ORF">GMOD_00001441</name>
</gene>
<keyword evidence="2" id="KW-0812">Transmembrane</keyword>
<feature type="transmembrane region" description="Helical" evidence="2">
    <location>
        <begin position="180"/>
        <end position="204"/>
    </location>
</feature>
<evidence type="ECO:0000313" key="3">
    <source>
        <dbReference type="EMBL" id="RMZ67508.1"/>
    </source>
</evidence>
<keyword evidence="2" id="KW-1133">Transmembrane helix</keyword>
<feature type="region of interest" description="Disordered" evidence="1">
    <location>
        <begin position="1"/>
        <end position="26"/>
    </location>
</feature>
<dbReference type="GO" id="GO:0005739">
    <property type="term" value="C:mitochondrion"/>
    <property type="evidence" value="ECO:0007669"/>
    <property type="project" value="InterPro"/>
</dbReference>
<accession>A0A3M7LZ67</accession>